<feature type="domain" description="Enoyl reductase (ER)" evidence="3">
    <location>
        <begin position="11"/>
        <end position="322"/>
    </location>
</feature>
<dbReference type="CDD" id="cd05286">
    <property type="entry name" value="QOR2"/>
    <property type="match status" value="1"/>
</dbReference>
<dbReference type="Pfam" id="PF00107">
    <property type="entry name" value="ADH_zinc_N"/>
    <property type="match status" value="1"/>
</dbReference>
<keyword evidence="1" id="KW-0521">NADP</keyword>
<dbReference type="InterPro" id="IPR036291">
    <property type="entry name" value="NAD(P)-bd_dom_sf"/>
</dbReference>
<dbReference type="InterPro" id="IPR011032">
    <property type="entry name" value="GroES-like_sf"/>
</dbReference>
<gene>
    <name evidence="4" type="ORF">GCM10008171_08760</name>
</gene>
<reference evidence="4" key="2">
    <citation type="submission" date="2023-01" db="EMBL/GenBank/DDBJ databases">
        <authorList>
            <person name="Sun Q."/>
            <person name="Evtushenko L."/>
        </authorList>
    </citation>
    <scope>NUCLEOTIDE SEQUENCE</scope>
    <source>
        <strain evidence="4">VKM B-2555</strain>
    </source>
</reference>
<dbReference type="GO" id="GO:0005829">
    <property type="term" value="C:cytosol"/>
    <property type="evidence" value="ECO:0007669"/>
    <property type="project" value="TreeGrafter"/>
</dbReference>
<name>A0A9W6JEP3_9HYPH</name>
<dbReference type="EMBL" id="BSFK01000005">
    <property type="protein sequence ID" value="GLK75622.1"/>
    <property type="molecule type" value="Genomic_DNA"/>
</dbReference>
<dbReference type="RefSeq" id="WP_271203564.1">
    <property type="nucleotide sequence ID" value="NZ_BSFK01000005.1"/>
</dbReference>
<evidence type="ECO:0000256" key="2">
    <source>
        <dbReference type="ARBA" id="ARBA00023002"/>
    </source>
</evidence>
<dbReference type="PANTHER" id="PTHR48106">
    <property type="entry name" value="QUINONE OXIDOREDUCTASE PIG3-RELATED"/>
    <property type="match status" value="1"/>
</dbReference>
<dbReference type="Pfam" id="PF08240">
    <property type="entry name" value="ADH_N"/>
    <property type="match status" value="1"/>
</dbReference>
<dbReference type="Gene3D" id="3.90.180.10">
    <property type="entry name" value="Medium-chain alcohol dehydrogenases, catalytic domain"/>
    <property type="match status" value="1"/>
</dbReference>
<dbReference type="Gene3D" id="3.40.50.720">
    <property type="entry name" value="NAD(P)-binding Rossmann-like Domain"/>
    <property type="match status" value="1"/>
</dbReference>
<comment type="caution">
    <text evidence="4">The sequence shown here is derived from an EMBL/GenBank/DDBJ whole genome shotgun (WGS) entry which is preliminary data.</text>
</comment>
<evidence type="ECO:0000256" key="1">
    <source>
        <dbReference type="ARBA" id="ARBA00022857"/>
    </source>
</evidence>
<dbReference type="InterPro" id="IPR020843">
    <property type="entry name" value="ER"/>
</dbReference>
<dbReference type="PANTHER" id="PTHR48106:SF13">
    <property type="entry name" value="QUINONE OXIDOREDUCTASE-RELATED"/>
    <property type="match status" value="1"/>
</dbReference>
<dbReference type="Proteomes" id="UP001143364">
    <property type="component" value="Unassembled WGS sequence"/>
</dbReference>
<dbReference type="SUPFAM" id="SSF50129">
    <property type="entry name" value="GroES-like"/>
    <property type="match status" value="1"/>
</dbReference>
<dbReference type="FunFam" id="3.40.50.720:FF:000053">
    <property type="entry name" value="Quinone oxidoreductase 1"/>
    <property type="match status" value="1"/>
</dbReference>
<evidence type="ECO:0000259" key="3">
    <source>
        <dbReference type="SMART" id="SM00829"/>
    </source>
</evidence>
<dbReference type="InterPro" id="IPR013149">
    <property type="entry name" value="ADH-like_C"/>
</dbReference>
<dbReference type="SMART" id="SM00829">
    <property type="entry name" value="PKS_ER"/>
    <property type="match status" value="1"/>
</dbReference>
<dbReference type="AlphaFoldDB" id="A0A9W6JEP3"/>
<keyword evidence="2" id="KW-0560">Oxidoreductase</keyword>
<reference evidence="4" key="1">
    <citation type="journal article" date="2014" name="Int. J. Syst. Evol. Microbiol.">
        <title>Complete genome sequence of Corynebacterium casei LMG S-19264T (=DSM 44701T), isolated from a smear-ripened cheese.</title>
        <authorList>
            <consortium name="US DOE Joint Genome Institute (JGI-PGF)"/>
            <person name="Walter F."/>
            <person name="Albersmeier A."/>
            <person name="Kalinowski J."/>
            <person name="Ruckert C."/>
        </authorList>
    </citation>
    <scope>NUCLEOTIDE SEQUENCE</scope>
    <source>
        <strain evidence="4">VKM B-2555</strain>
    </source>
</reference>
<dbReference type="SUPFAM" id="SSF51735">
    <property type="entry name" value="NAD(P)-binding Rossmann-fold domains"/>
    <property type="match status" value="1"/>
</dbReference>
<dbReference type="NCBIfam" id="NF008024">
    <property type="entry name" value="PRK10754.1"/>
    <property type="match status" value="1"/>
</dbReference>
<accession>A0A9W6JEP3</accession>
<dbReference type="GO" id="GO:0035925">
    <property type="term" value="F:mRNA 3'-UTR AU-rich region binding"/>
    <property type="evidence" value="ECO:0007669"/>
    <property type="project" value="TreeGrafter"/>
</dbReference>
<evidence type="ECO:0000313" key="4">
    <source>
        <dbReference type="EMBL" id="GLK75622.1"/>
    </source>
</evidence>
<dbReference type="GO" id="GO:0070402">
    <property type="term" value="F:NADPH binding"/>
    <property type="evidence" value="ECO:0007669"/>
    <property type="project" value="TreeGrafter"/>
</dbReference>
<dbReference type="InterPro" id="IPR013154">
    <property type="entry name" value="ADH-like_N"/>
</dbReference>
<dbReference type="InterPro" id="IPR047618">
    <property type="entry name" value="QOR-like"/>
</dbReference>
<sequence length="324" mass="33652">MAKAIRVNAAGGPEALSFEDIHIPAPKANEAHIRHTAIGVNFIDVYQRTGLYPVPAPFTLGLEGAGVVVAVGEGVTDLAPGDRVAYAGGPNGGYATERVIAADKLVKLPEGVSDEVAAAAMLKGLTAQILLRRVFRVGPEHTILFHAAAGGVGQIATQWANHLGATVIGTAGGPEKVALAKSRGCAHVIDYRTEDFVARVAELTHEKKADVVYDSVGKDTFPGSLDCLKPHGLWVSFGQSSGVVPDFPIGLLGQKGSLFATRASVFNYVGTRPELLAAAEDLFSVIASGAVTVDIGASYRLSEAAEAHRALESRATTGSTILIP</sequence>
<evidence type="ECO:0000313" key="5">
    <source>
        <dbReference type="Proteomes" id="UP001143364"/>
    </source>
</evidence>
<dbReference type="GO" id="GO:0003960">
    <property type="term" value="F:quinone reductase (NADPH) activity"/>
    <property type="evidence" value="ECO:0007669"/>
    <property type="project" value="InterPro"/>
</dbReference>
<protein>
    <submittedName>
        <fullName evidence="4">Quinone oxidoreductase</fullName>
    </submittedName>
</protein>
<proteinExistence type="predicted"/>
<organism evidence="4 5">
    <name type="scientific">Methylopila jiangsuensis</name>
    <dbReference type="NCBI Taxonomy" id="586230"/>
    <lineage>
        <taxon>Bacteria</taxon>
        <taxon>Pseudomonadati</taxon>
        <taxon>Pseudomonadota</taxon>
        <taxon>Alphaproteobacteria</taxon>
        <taxon>Hyphomicrobiales</taxon>
        <taxon>Methylopilaceae</taxon>
        <taxon>Methylopila</taxon>
    </lineage>
</organism>
<keyword evidence="5" id="KW-1185">Reference proteome</keyword>